<reference evidence="4" key="2">
    <citation type="journal article" date="2021" name="Sci. Data">
        <title>Chromosome-scale genome sequencing, assembly and annotation of six genomes from subfamily Leishmaniinae.</title>
        <authorList>
            <person name="Almutairi H."/>
            <person name="Urbaniak M.D."/>
            <person name="Bates M.D."/>
            <person name="Jariyapan N."/>
            <person name="Kwakye-Nuako G."/>
            <person name="Thomaz Soccol V."/>
            <person name="Al-Salem W.S."/>
            <person name="Dillon R.J."/>
            <person name="Bates P.A."/>
            <person name="Gatherer D."/>
        </authorList>
    </citation>
    <scope>NUCLEOTIDE SEQUENCE [LARGE SCALE GENOMIC DNA]</scope>
</reference>
<dbReference type="KEGG" id="loi:92357934"/>
<protein>
    <recommendedName>
        <fullName evidence="2">Serine aminopeptidase S33 domain-containing protein</fullName>
    </recommendedName>
</protein>
<proteinExistence type="predicted"/>
<sequence>MISAKDAIFRLASGPSLMDSMCDFIIRPPRSTYEMDDLGPDVFRIGDDGTERFMRHDFELENMRGLRFQCSWFKPYPARRVPCVVYCHANCGGRYDGLEALFVLQEGFSLFCLDFCGSGMSEGEYISLGFYERQDLVAVVEFLTLKSDEVDGVALWGRSMGAVAAIMYASKDPWVRCIVCDSPFASLRLLIDDLVERHGGRTARAMPRMLVRGIVERIRKRIMKRAAFDIDDLDAVKYAKSCGVPALLFHGADDDFVSPTHCELIRDAFPIPCLQQFTSGGHNGKRHDDIEELVRAFLRLYLVEKPQGAREMQTLRELELANAAAPVPAETVTDATRAATSRPSAPAAPASKQPVPPPSCGMGCAETPLMSSSSTTSTSTSRSSSDASVCSSSSSQAALTAPPSPVGRMMRYSFDSRVTTPPPRAAAAPANSPPPSLTPRDLTSGARACIKAATATAQAASSVPASPSSDVAAAQVGSQLSPAESRSSSSPPETVAAVLSPVAGAADNFQRFSASSS</sequence>
<dbReference type="AlphaFoldDB" id="A0A836KFZ1"/>
<dbReference type="Pfam" id="PF12146">
    <property type="entry name" value="Hydrolase_4"/>
    <property type="match status" value="1"/>
</dbReference>
<evidence type="ECO:0000313" key="4">
    <source>
        <dbReference type="Proteomes" id="UP000674143"/>
    </source>
</evidence>
<feature type="domain" description="Serine aminopeptidase S33" evidence="2">
    <location>
        <begin position="93"/>
        <end position="212"/>
    </location>
</feature>
<dbReference type="EMBL" id="JAFHLR010000030">
    <property type="protein sequence ID" value="KAG5472641.1"/>
    <property type="molecule type" value="Genomic_DNA"/>
</dbReference>
<dbReference type="PANTHER" id="PTHR43358:SF4">
    <property type="entry name" value="ALPHA_BETA HYDROLASE FOLD-1 DOMAIN-CONTAINING PROTEIN"/>
    <property type="match status" value="1"/>
</dbReference>
<feature type="region of interest" description="Disordered" evidence="1">
    <location>
        <begin position="324"/>
        <end position="442"/>
    </location>
</feature>
<dbReference type="InterPro" id="IPR052920">
    <property type="entry name" value="DNA-binding_regulatory"/>
</dbReference>
<accession>A0A836KFZ1</accession>
<dbReference type="PANTHER" id="PTHR43358">
    <property type="entry name" value="ALPHA/BETA-HYDROLASE"/>
    <property type="match status" value="1"/>
</dbReference>
<organism evidence="3 4">
    <name type="scientific">Leishmania orientalis</name>
    <dbReference type="NCBI Taxonomy" id="2249476"/>
    <lineage>
        <taxon>Eukaryota</taxon>
        <taxon>Discoba</taxon>
        <taxon>Euglenozoa</taxon>
        <taxon>Kinetoplastea</taxon>
        <taxon>Metakinetoplastina</taxon>
        <taxon>Trypanosomatida</taxon>
        <taxon>Trypanosomatidae</taxon>
        <taxon>Leishmaniinae</taxon>
        <taxon>Leishmania</taxon>
    </lineage>
</organism>
<feature type="compositionally biased region" description="Low complexity" evidence="1">
    <location>
        <begin position="461"/>
        <end position="492"/>
    </location>
</feature>
<evidence type="ECO:0000259" key="2">
    <source>
        <dbReference type="Pfam" id="PF12146"/>
    </source>
</evidence>
<dbReference type="SMR" id="A0A836KFZ1"/>
<keyword evidence="4" id="KW-1185">Reference proteome</keyword>
<dbReference type="GeneID" id="92357934"/>
<feature type="region of interest" description="Disordered" evidence="1">
    <location>
        <begin position="461"/>
        <end position="494"/>
    </location>
</feature>
<dbReference type="Proteomes" id="UP000674143">
    <property type="component" value="Unassembled WGS sequence"/>
</dbReference>
<dbReference type="InterPro" id="IPR029058">
    <property type="entry name" value="AB_hydrolase_fold"/>
</dbReference>
<gene>
    <name evidence="3" type="ORF">LSCM4_01961</name>
</gene>
<evidence type="ECO:0000256" key="1">
    <source>
        <dbReference type="SAM" id="MobiDB-lite"/>
    </source>
</evidence>
<dbReference type="Gene3D" id="3.40.50.1820">
    <property type="entry name" value="alpha/beta hydrolase"/>
    <property type="match status" value="1"/>
</dbReference>
<dbReference type="InterPro" id="IPR022742">
    <property type="entry name" value="Hydrolase_4"/>
</dbReference>
<feature type="compositionally biased region" description="Low complexity" evidence="1">
    <location>
        <begin position="335"/>
        <end position="353"/>
    </location>
</feature>
<name>A0A836KFZ1_9TRYP</name>
<reference evidence="4" key="1">
    <citation type="journal article" date="2021" name="Microbiol. Resour. Announc.">
        <title>LGAAP: Leishmaniinae Genome Assembly and Annotation Pipeline.</title>
        <authorList>
            <person name="Almutairi H."/>
            <person name="Urbaniak M.D."/>
            <person name="Bates M.D."/>
            <person name="Jariyapan N."/>
            <person name="Kwakye-Nuako G."/>
            <person name="Thomaz-Soccol V."/>
            <person name="Al-Salem W.S."/>
            <person name="Dillon R.J."/>
            <person name="Bates P.A."/>
            <person name="Gatherer D."/>
        </authorList>
    </citation>
    <scope>NUCLEOTIDE SEQUENCE [LARGE SCALE GENOMIC DNA]</scope>
</reference>
<evidence type="ECO:0000313" key="3">
    <source>
        <dbReference type="EMBL" id="KAG5472641.1"/>
    </source>
</evidence>
<feature type="compositionally biased region" description="Low complexity" evidence="1">
    <location>
        <begin position="371"/>
        <end position="395"/>
    </location>
</feature>
<dbReference type="SUPFAM" id="SSF53474">
    <property type="entry name" value="alpha/beta-Hydrolases"/>
    <property type="match status" value="1"/>
</dbReference>
<dbReference type="RefSeq" id="XP_067061037.1">
    <property type="nucleotide sequence ID" value="XM_067204000.1"/>
</dbReference>
<comment type="caution">
    <text evidence="3">The sequence shown here is derived from an EMBL/GenBank/DDBJ whole genome shotgun (WGS) entry which is preliminary data.</text>
</comment>